<accession>A0A7T7KVH4</accession>
<dbReference type="KEGG" id="slf:JEQ17_11625"/>
<dbReference type="Proteomes" id="UP000595636">
    <property type="component" value="Chromosome"/>
</dbReference>
<evidence type="ECO:0000313" key="1">
    <source>
        <dbReference type="EMBL" id="QQM40056.1"/>
    </source>
</evidence>
<reference evidence="1 2" key="1">
    <citation type="submission" date="2020-12" db="EMBL/GenBank/DDBJ databases">
        <title>A novel species.</title>
        <authorList>
            <person name="Li K."/>
        </authorList>
    </citation>
    <scope>NUCLEOTIDE SEQUENCE [LARGE SCALE GENOMIC DNA]</scope>
    <source>
        <strain evidence="1 2">ZYC-3</strain>
    </source>
</reference>
<evidence type="ECO:0000313" key="2">
    <source>
        <dbReference type="Proteomes" id="UP000595636"/>
    </source>
</evidence>
<proteinExistence type="predicted"/>
<sequence length="166" mass="17378">MNQHVITVDTDVRDLRAADHLLLALAAELALPEGGFGCTHLVRGERPRVVLSFTTASPEAARGLTVKGYEVTTGAPDEVGRAVVYPGSAALTGTVTVAELLSGSAIDRVTVLGAAGEPPPDQRVVTRDHVRPQWQDGELVLTLMPAVGGVLVPFEVPDPTPCCADH</sequence>
<organism evidence="1 2">
    <name type="scientific">Streptomyces liliifuscus</name>
    <dbReference type="NCBI Taxonomy" id="2797636"/>
    <lineage>
        <taxon>Bacteria</taxon>
        <taxon>Bacillati</taxon>
        <taxon>Actinomycetota</taxon>
        <taxon>Actinomycetes</taxon>
        <taxon>Kitasatosporales</taxon>
        <taxon>Streptomycetaceae</taxon>
        <taxon>Streptomyces</taxon>
    </lineage>
</organism>
<gene>
    <name evidence="1" type="ORF">JEQ17_11625</name>
</gene>
<name>A0A7T7KVH4_9ACTN</name>
<protein>
    <submittedName>
        <fullName evidence="1">Uncharacterized protein</fullName>
    </submittedName>
</protein>
<dbReference type="EMBL" id="CP066831">
    <property type="protein sequence ID" value="QQM40056.1"/>
    <property type="molecule type" value="Genomic_DNA"/>
</dbReference>
<keyword evidence="2" id="KW-1185">Reference proteome</keyword>
<dbReference type="AlphaFoldDB" id="A0A7T7KVH4"/>
<dbReference type="RefSeq" id="WP_200395184.1">
    <property type="nucleotide sequence ID" value="NZ_CP066831.1"/>
</dbReference>